<dbReference type="PROSITE" id="PS50110">
    <property type="entry name" value="RESPONSE_REGULATORY"/>
    <property type="match status" value="1"/>
</dbReference>
<evidence type="ECO:0000313" key="9">
    <source>
        <dbReference type="Proteomes" id="UP000593892"/>
    </source>
</evidence>
<dbReference type="InterPro" id="IPR036890">
    <property type="entry name" value="HATPase_C_sf"/>
</dbReference>
<gene>
    <name evidence="8" type="ORF">IRI77_09040</name>
</gene>
<dbReference type="InterPro" id="IPR004358">
    <property type="entry name" value="Sig_transdc_His_kin-like_C"/>
</dbReference>
<proteinExistence type="predicted"/>
<comment type="catalytic activity">
    <reaction evidence="1">
        <text>ATP + protein L-histidine = ADP + protein N-phospho-L-histidine.</text>
        <dbReference type="EC" id="2.7.13.3"/>
    </reaction>
</comment>
<dbReference type="SMART" id="SM00388">
    <property type="entry name" value="HisKA"/>
    <property type="match status" value="1"/>
</dbReference>
<name>A0A7S7NUI6_PALFE</name>
<dbReference type="EMBL" id="CP063849">
    <property type="protein sequence ID" value="QOY90080.1"/>
    <property type="molecule type" value="Genomic_DNA"/>
</dbReference>
<dbReference type="EC" id="2.7.13.3" evidence="2"/>
<feature type="modified residue" description="4-aspartylphosphate" evidence="5">
    <location>
        <position position="329"/>
    </location>
</feature>
<dbReference type="Pfam" id="PF02518">
    <property type="entry name" value="HATPase_c"/>
    <property type="match status" value="1"/>
</dbReference>
<dbReference type="PROSITE" id="PS50109">
    <property type="entry name" value="HIS_KIN"/>
    <property type="match status" value="1"/>
</dbReference>
<organism evidence="8 9">
    <name type="scientific">Paludibaculum fermentans</name>
    <dbReference type="NCBI Taxonomy" id="1473598"/>
    <lineage>
        <taxon>Bacteria</taxon>
        <taxon>Pseudomonadati</taxon>
        <taxon>Acidobacteriota</taxon>
        <taxon>Terriglobia</taxon>
        <taxon>Bryobacterales</taxon>
        <taxon>Bryobacteraceae</taxon>
        <taxon>Paludibaculum</taxon>
    </lineage>
</organism>
<dbReference type="Gene3D" id="1.10.287.130">
    <property type="match status" value="1"/>
</dbReference>
<dbReference type="Pfam" id="PF00072">
    <property type="entry name" value="Response_reg"/>
    <property type="match status" value="1"/>
</dbReference>
<dbReference type="GO" id="GO:0000155">
    <property type="term" value="F:phosphorelay sensor kinase activity"/>
    <property type="evidence" value="ECO:0007669"/>
    <property type="project" value="InterPro"/>
</dbReference>
<dbReference type="InterPro" id="IPR003661">
    <property type="entry name" value="HisK_dim/P_dom"/>
</dbReference>
<dbReference type="InterPro" id="IPR001789">
    <property type="entry name" value="Sig_transdc_resp-reg_receiver"/>
</dbReference>
<dbReference type="SMART" id="SM00448">
    <property type="entry name" value="REC"/>
    <property type="match status" value="1"/>
</dbReference>
<keyword evidence="4" id="KW-0902">Two-component regulatory system</keyword>
<evidence type="ECO:0000259" key="7">
    <source>
        <dbReference type="PROSITE" id="PS50110"/>
    </source>
</evidence>
<feature type="domain" description="Response regulatory" evidence="7">
    <location>
        <begin position="280"/>
        <end position="396"/>
    </location>
</feature>
<evidence type="ECO:0000256" key="3">
    <source>
        <dbReference type="ARBA" id="ARBA00022553"/>
    </source>
</evidence>
<dbReference type="Pfam" id="PF00512">
    <property type="entry name" value="HisKA"/>
    <property type="match status" value="1"/>
</dbReference>
<feature type="domain" description="Histidine kinase" evidence="6">
    <location>
        <begin position="38"/>
        <end position="259"/>
    </location>
</feature>
<protein>
    <recommendedName>
        <fullName evidence="2">histidine kinase</fullName>
        <ecNumber evidence="2">2.7.13.3</ecNumber>
    </recommendedName>
</protein>
<dbReference type="InterPro" id="IPR003594">
    <property type="entry name" value="HATPase_dom"/>
</dbReference>
<evidence type="ECO:0000256" key="4">
    <source>
        <dbReference type="ARBA" id="ARBA00023012"/>
    </source>
</evidence>
<dbReference type="AlphaFoldDB" id="A0A7S7NUI6"/>
<evidence type="ECO:0000256" key="1">
    <source>
        <dbReference type="ARBA" id="ARBA00000085"/>
    </source>
</evidence>
<keyword evidence="9" id="KW-1185">Reference proteome</keyword>
<dbReference type="KEGG" id="pfer:IRI77_09040"/>
<reference evidence="8 9" key="1">
    <citation type="submission" date="2020-10" db="EMBL/GenBank/DDBJ databases">
        <title>Complete genome sequence of Paludibaculum fermentans P105T, a facultatively anaerobic acidobacterium capable of dissimilatory Fe(III) reduction.</title>
        <authorList>
            <person name="Dedysh S.N."/>
            <person name="Beletsky A.V."/>
            <person name="Kulichevskaya I.S."/>
            <person name="Mardanov A.V."/>
            <person name="Ravin N.V."/>
        </authorList>
    </citation>
    <scope>NUCLEOTIDE SEQUENCE [LARGE SCALE GENOMIC DNA]</scope>
    <source>
        <strain evidence="8 9">P105</strain>
    </source>
</reference>
<dbReference type="InterPro" id="IPR011006">
    <property type="entry name" value="CheY-like_superfamily"/>
</dbReference>
<dbReference type="SUPFAM" id="SSF55874">
    <property type="entry name" value="ATPase domain of HSP90 chaperone/DNA topoisomerase II/histidine kinase"/>
    <property type="match status" value="1"/>
</dbReference>
<dbReference type="SUPFAM" id="SSF47384">
    <property type="entry name" value="Homodimeric domain of signal transducing histidine kinase"/>
    <property type="match status" value="1"/>
</dbReference>
<dbReference type="Gene3D" id="3.40.50.2300">
    <property type="match status" value="1"/>
</dbReference>
<sequence>MSPNRLRLSTFSAKPVNGAASGHSTEGSSTPKLQFLASLNHEIRTPLSGILGMADLLLETQLDDEQRDYVQAARQCAHGLFDLLNDTLEYTSLSSGCVQLDEAEFHLEDTLHNAAAEHMPRARAKGLELRYLPDNNLPRTAIGDAYRVRQVLTLLTQHAIQTSETGDILLQAKSEGVMGRQFTLHLSARCTNTSITPENVREVFETFDHVEDGGMRRFNGIGLGLALTRRVVQLLGGDLVLESSAGGGSLMTAEIPLQLPKPVLVTSSMRGSQTRPNTVRLLVVEDNRISQQVLSAILTKGGFEFDCASDGPAAIAAATARQYHLILMDLQMPGMDGLETTEHIRKMANYLDVPILALTAEVSDQVRAQCRQKGMAAFLNKPVHASVLLAEVNAHLS</sequence>
<dbReference type="Proteomes" id="UP000593892">
    <property type="component" value="Chromosome"/>
</dbReference>
<evidence type="ECO:0000259" key="6">
    <source>
        <dbReference type="PROSITE" id="PS50109"/>
    </source>
</evidence>
<dbReference type="InterPro" id="IPR036097">
    <property type="entry name" value="HisK_dim/P_sf"/>
</dbReference>
<accession>A0A7S7NUI6</accession>
<dbReference type="Gene3D" id="3.30.565.10">
    <property type="entry name" value="Histidine kinase-like ATPase, C-terminal domain"/>
    <property type="match status" value="1"/>
</dbReference>
<evidence type="ECO:0000256" key="5">
    <source>
        <dbReference type="PROSITE-ProRule" id="PRU00169"/>
    </source>
</evidence>
<keyword evidence="3 5" id="KW-0597">Phosphoprotein</keyword>
<dbReference type="PANTHER" id="PTHR45339:SF1">
    <property type="entry name" value="HYBRID SIGNAL TRANSDUCTION HISTIDINE KINASE J"/>
    <property type="match status" value="1"/>
</dbReference>
<dbReference type="InterPro" id="IPR005467">
    <property type="entry name" value="His_kinase_dom"/>
</dbReference>
<dbReference type="SUPFAM" id="SSF52172">
    <property type="entry name" value="CheY-like"/>
    <property type="match status" value="1"/>
</dbReference>
<evidence type="ECO:0000313" key="8">
    <source>
        <dbReference type="EMBL" id="QOY90080.1"/>
    </source>
</evidence>
<dbReference type="PANTHER" id="PTHR45339">
    <property type="entry name" value="HYBRID SIGNAL TRANSDUCTION HISTIDINE KINASE J"/>
    <property type="match status" value="1"/>
</dbReference>
<dbReference type="CDD" id="cd00082">
    <property type="entry name" value="HisKA"/>
    <property type="match status" value="1"/>
</dbReference>
<evidence type="ECO:0000256" key="2">
    <source>
        <dbReference type="ARBA" id="ARBA00012438"/>
    </source>
</evidence>
<dbReference type="SMART" id="SM00387">
    <property type="entry name" value="HATPase_c"/>
    <property type="match status" value="1"/>
</dbReference>
<dbReference type="RefSeq" id="WP_194451742.1">
    <property type="nucleotide sequence ID" value="NZ_CP063849.1"/>
</dbReference>
<dbReference type="PRINTS" id="PR00344">
    <property type="entry name" value="BCTRLSENSOR"/>
</dbReference>
<dbReference type="CDD" id="cd17546">
    <property type="entry name" value="REC_hyHK_CKI1_RcsC-like"/>
    <property type="match status" value="1"/>
</dbReference>